<protein>
    <recommendedName>
        <fullName evidence="2">ASCH domain-containing protein</fullName>
    </recommendedName>
</protein>
<organism evidence="1">
    <name type="scientific">uncultured Dysgonomonas sp</name>
    <dbReference type="NCBI Taxonomy" id="206096"/>
    <lineage>
        <taxon>Bacteria</taxon>
        <taxon>Pseudomonadati</taxon>
        <taxon>Bacteroidota</taxon>
        <taxon>Bacteroidia</taxon>
        <taxon>Bacteroidales</taxon>
        <taxon>Dysgonomonadaceae</taxon>
        <taxon>Dysgonomonas</taxon>
        <taxon>environmental samples</taxon>
    </lineage>
</organism>
<sequence length="153" mass="17817">MKEKKIKTYVITLSKTFMKGHPKEGQPTNFREKFLNGEKIHTIRGNYELWAKRIKEVQEGKAILSVRDWSEKAYRSPQVIIKDLTANDKIGCQKLTFENGKFEAQFVDGNYSYTVLETPAKNDGLSFDDFKAWFKAYPLTKPMAIIQFTGFRY</sequence>
<dbReference type="AlphaFoldDB" id="A0A212IXF1"/>
<evidence type="ECO:0000313" key="1">
    <source>
        <dbReference type="EMBL" id="SBV91844.1"/>
    </source>
</evidence>
<dbReference type="RefSeq" id="WP_296938346.1">
    <property type="nucleotide sequence ID" value="NZ_LT599032.1"/>
</dbReference>
<reference evidence="1" key="1">
    <citation type="submission" date="2016-04" db="EMBL/GenBank/DDBJ databases">
        <authorList>
            <person name="Evans L.H."/>
            <person name="Alamgir A."/>
            <person name="Owens N."/>
            <person name="Weber N.D."/>
            <person name="Virtaneva K."/>
            <person name="Barbian K."/>
            <person name="Babar A."/>
            <person name="Rosenke K."/>
        </authorList>
    </citation>
    <scope>NUCLEOTIDE SEQUENCE</scope>
    <source>
        <strain evidence="1">86-1</strain>
    </source>
</reference>
<evidence type="ECO:0008006" key="2">
    <source>
        <dbReference type="Google" id="ProtNLM"/>
    </source>
</evidence>
<accession>A0A212IXF1</accession>
<proteinExistence type="predicted"/>
<name>A0A212IXF1_9BACT</name>
<gene>
    <name evidence="1" type="ORF">KL86DYS1_10447</name>
</gene>
<dbReference type="EMBL" id="FLUM01000001">
    <property type="protein sequence ID" value="SBV91844.1"/>
    <property type="molecule type" value="Genomic_DNA"/>
</dbReference>